<proteinExistence type="predicted"/>
<dbReference type="RefSeq" id="WP_283231834.1">
    <property type="nucleotide sequence ID" value="NZ_JASGBQ010000033.1"/>
</dbReference>
<sequence length="98" mass="11391">MDIARLYYRRTGKLLKFVPLYIAPKLKKAYLGKPIRFSPELSGKQERSRICEYLMKEISGIAFSLPRHTVIPYSNIPKSKYPTNIPCEVDEKHEKTSC</sequence>
<comment type="caution">
    <text evidence="1">The sequence shown here is derived from an EMBL/GenBank/DDBJ whole genome shotgun (WGS) entry which is preliminary data.</text>
</comment>
<dbReference type="AlphaFoldDB" id="A0AAP4BCD6"/>
<evidence type="ECO:0000313" key="1">
    <source>
        <dbReference type="EMBL" id="MDI9243410.1"/>
    </source>
</evidence>
<accession>A0AAP4BCD6</accession>
<protein>
    <submittedName>
        <fullName evidence="1">Uncharacterized protein</fullName>
    </submittedName>
</protein>
<gene>
    <name evidence="1" type="ORF">QJ036_13230</name>
</gene>
<dbReference type="EMBL" id="JASGBQ010000033">
    <property type="protein sequence ID" value="MDI9243410.1"/>
    <property type="molecule type" value="Genomic_DNA"/>
</dbReference>
<evidence type="ECO:0000313" key="2">
    <source>
        <dbReference type="Proteomes" id="UP001300383"/>
    </source>
</evidence>
<reference evidence="1 2" key="1">
    <citation type="submission" date="2023-05" db="EMBL/GenBank/DDBJ databases">
        <title>[ruminococcus] sp. nov., isolated from a pig farm feces dump.</title>
        <authorList>
            <person name="Chang Y.-H."/>
        </authorList>
    </citation>
    <scope>NUCLEOTIDE SEQUENCE [LARGE SCALE GENOMIC DNA]</scope>
    <source>
        <strain evidence="1 2">YH-rum2234</strain>
    </source>
</reference>
<keyword evidence="2" id="KW-1185">Reference proteome</keyword>
<organism evidence="1 2">
    <name type="scientific">Fusibacillus kribbianus</name>
    <dbReference type="NCBI Taxonomy" id="3044208"/>
    <lineage>
        <taxon>Bacteria</taxon>
        <taxon>Bacillati</taxon>
        <taxon>Bacillota</taxon>
        <taxon>Clostridia</taxon>
        <taxon>Lachnospirales</taxon>
        <taxon>Lachnospiraceae</taxon>
        <taxon>Fusibacillus</taxon>
    </lineage>
</organism>
<name>A0AAP4BCD6_9FIRM</name>
<dbReference type="Proteomes" id="UP001300383">
    <property type="component" value="Unassembled WGS sequence"/>
</dbReference>